<dbReference type="RefSeq" id="XP_001388013.2">
    <property type="nucleotide sequence ID" value="XM_001387976.1"/>
</dbReference>
<feature type="domain" description="MutL C-terminal dimerisation" evidence="3">
    <location>
        <begin position="426"/>
        <end position="599"/>
    </location>
</feature>
<organism evidence="4 5">
    <name type="scientific">Scheffersomyces stipitis (strain ATCC 58785 / CBS 6054 / NBRC 10063 / NRRL Y-11545)</name>
    <name type="common">Yeast</name>
    <name type="synonym">Pichia stipitis</name>
    <dbReference type="NCBI Taxonomy" id="322104"/>
    <lineage>
        <taxon>Eukaryota</taxon>
        <taxon>Fungi</taxon>
        <taxon>Dikarya</taxon>
        <taxon>Ascomycota</taxon>
        <taxon>Saccharomycotina</taxon>
        <taxon>Pichiomycetes</taxon>
        <taxon>Debaryomycetaceae</taxon>
        <taxon>Scheffersomyces</taxon>
    </lineage>
</organism>
<dbReference type="AlphaFoldDB" id="A3GGV6"/>
<dbReference type="eggNOG" id="KOG1977">
    <property type="taxonomic scope" value="Eukaryota"/>
</dbReference>
<dbReference type="GO" id="GO:0140664">
    <property type="term" value="F:ATP-dependent DNA damage sensor activity"/>
    <property type="evidence" value="ECO:0007669"/>
    <property type="project" value="InterPro"/>
</dbReference>
<reference evidence="4 5" key="1">
    <citation type="journal article" date="2007" name="Nat. Biotechnol.">
        <title>Genome sequence of the lignocellulose-bioconverting and xylose-fermenting yeast Pichia stipitis.</title>
        <authorList>
            <person name="Jeffries T.W."/>
            <person name="Grigoriev I.V."/>
            <person name="Grimwood J."/>
            <person name="Laplaza J.M."/>
            <person name="Aerts A."/>
            <person name="Salamov A."/>
            <person name="Schmutz J."/>
            <person name="Lindquist E."/>
            <person name="Dehal P."/>
            <person name="Shapiro H."/>
            <person name="Jin Y.S."/>
            <person name="Passoth V."/>
            <person name="Richardson P.M."/>
        </authorList>
    </citation>
    <scope>NUCLEOTIDE SEQUENCE [LARGE SCALE GENOMIC DNA]</scope>
    <source>
        <strain evidence="5">ATCC 58785 / CBS 6054 / NBRC 10063 / NRRL Y-11545</strain>
    </source>
</reference>
<dbReference type="InterPro" id="IPR037198">
    <property type="entry name" value="MutL_C_sf"/>
</dbReference>
<comment type="similarity">
    <text evidence="1">Belongs to the DNA mismatch repair MutL/HexB family.</text>
</comment>
<dbReference type="InterPro" id="IPR014790">
    <property type="entry name" value="MutL_C"/>
</dbReference>
<dbReference type="Pfam" id="PF08676">
    <property type="entry name" value="MutL_C"/>
    <property type="match status" value="1"/>
</dbReference>
<dbReference type="PANTHER" id="PTHR10073">
    <property type="entry name" value="DNA MISMATCH REPAIR PROTEIN MLH, PMS, MUTL"/>
    <property type="match status" value="1"/>
</dbReference>
<dbReference type="InParanoid" id="A3GGV6"/>
<dbReference type="Proteomes" id="UP000002258">
    <property type="component" value="Chromosome 1"/>
</dbReference>
<gene>
    <name evidence="4" type="primary">MLH3</name>
    <name evidence="4" type="ORF">PICST_51649</name>
</gene>
<dbReference type="Gene3D" id="3.30.565.10">
    <property type="entry name" value="Histidine kinase-like ATPase, C-terminal domain"/>
    <property type="match status" value="1"/>
</dbReference>
<dbReference type="Gene3D" id="3.30.1370.100">
    <property type="entry name" value="MutL, C-terminal domain, regulatory subdomain"/>
    <property type="match status" value="1"/>
</dbReference>
<dbReference type="SMART" id="SM00853">
    <property type="entry name" value="MutL_C"/>
    <property type="match status" value="1"/>
</dbReference>
<dbReference type="HOGENOM" id="CLU_005415_1_0_1"/>
<feature type="region of interest" description="Disordered" evidence="2">
    <location>
        <begin position="378"/>
        <end position="402"/>
    </location>
</feature>
<comment type="caution">
    <text evidence="4">The sequence shown here is derived from an EMBL/GenBank/DDBJ whole genome shotgun (WGS) entry which is preliminary data.</text>
</comment>
<dbReference type="GO" id="GO:0032300">
    <property type="term" value="C:mismatch repair complex"/>
    <property type="evidence" value="ECO:0007669"/>
    <property type="project" value="InterPro"/>
</dbReference>
<dbReference type="GO" id="GO:0005524">
    <property type="term" value="F:ATP binding"/>
    <property type="evidence" value="ECO:0007669"/>
    <property type="project" value="InterPro"/>
</dbReference>
<dbReference type="SUPFAM" id="SSF118116">
    <property type="entry name" value="DNA mismatch repair protein MutL"/>
    <property type="match status" value="1"/>
</dbReference>
<dbReference type="EMBL" id="AAVQ01000001">
    <property type="protein sequence ID" value="EAZ63990.2"/>
    <property type="molecule type" value="Genomic_DNA"/>
</dbReference>
<evidence type="ECO:0000313" key="4">
    <source>
        <dbReference type="EMBL" id="EAZ63990.2"/>
    </source>
</evidence>
<dbReference type="KEGG" id="pic:PICST_51649"/>
<keyword evidence="5" id="KW-1185">Reference proteome</keyword>
<accession>A3GGV6</accession>
<evidence type="ECO:0000256" key="2">
    <source>
        <dbReference type="SAM" id="MobiDB-lite"/>
    </source>
</evidence>
<dbReference type="InterPro" id="IPR042121">
    <property type="entry name" value="MutL_C_regsub"/>
</dbReference>
<dbReference type="SUPFAM" id="SSF55874">
    <property type="entry name" value="ATPase domain of HSP90 chaperone/DNA topoisomerase II/histidine kinase"/>
    <property type="match status" value="1"/>
</dbReference>
<evidence type="ECO:0000256" key="1">
    <source>
        <dbReference type="ARBA" id="ARBA00006082"/>
    </source>
</evidence>
<dbReference type="PANTHER" id="PTHR10073:SF47">
    <property type="entry name" value="DNA MISMATCH REPAIR PROTEIN MLH3"/>
    <property type="match status" value="1"/>
</dbReference>
<name>A3GGV6_PICST</name>
<dbReference type="InterPro" id="IPR038973">
    <property type="entry name" value="MutL/Mlh/Pms-like"/>
</dbReference>
<dbReference type="GeneID" id="4851505"/>
<dbReference type="OMA" id="FECAHGR"/>
<dbReference type="InterPro" id="IPR036890">
    <property type="entry name" value="HATPase_C_sf"/>
</dbReference>
<dbReference type="FunCoup" id="A3GGV6">
    <property type="interactions" value="482"/>
</dbReference>
<dbReference type="STRING" id="322104.A3GGV6"/>
<dbReference type="GO" id="GO:0016887">
    <property type="term" value="F:ATP hydrolysis activity"/>
    <property type="evidence" value="ECO:0007669"/>
    <property type="project" value="InterPro"/>
</dbReference>
<dbReference type="Gene3D" id="3.30.1540.20">
    <property type="entry name" value="MutL, C-terminal domain, dimerisation subdomain"/>
    <property type="match status" value="1"/>
</dbReference>
<sequence>MLSSGRIRKLNPQVSSELRSQTIFNSLASVVQELLRNSLDAQAKVVEIRLDLDSLAVQVADNGVGIPADDMSMVGERYHTSKLKQIKDLPFISTYGYRGEALYALGLVSRLSIVSKSDSGDVTFVRMISYNSNTEVYDYQNYTNDGFFRVEPIKKNGTIVTATGLYCNLPVRRQQIRAVSQFKIIDEIRHIVFQSLVKFPDVSIKVLRLDHDSLNPDILINYSPSNTRKTDNFACIFRNIYGKSVLPKFHTLEAEQRGLQLTGFVGTDPVSSKRFQYIFFNGSLQGYETTRIAVNQTFKESRFGDIPESVSYRTGESPSKKRSRLSWVWPVFLVCIESVKKGATIEADEITKFVVKVFKQFLVSQGFQVDSGPSVFGSPRISLSPSKRRKTSPSGDEEPRVKKSDQLDSTFLNVAESGLTSGNYRIVRQLDSKFILVSSSNNLGGKVLLVIDQHACDERIKVEALFKDFIFLVLDAHTNLSLRVVEPVTFAVSSVEVQLFEEYAENLNKFGIRFIIEGLTIVVTHMPQIILEKSDIDADILRRWLLSHVNDLKEESKSAIVDTYSINDWFPFVRHLPTFLIDIINSKACHSSVVFGEVLEYSEMEKMVRQLLHCRLPFQCAHGRPSIVPLVNIQ</sequence>
<dbReference type="GO" id="GO:0006298">
    <property type="term" value="P:mismatch repair"/>
    <property type="evidence" value="ECO:0007669"/>
    <property type="project" value="InterPro"/>
</dbReference>
<proteinExistence type="inferred from homology"/>
<dbReference type="Pfam" id="PF13589">
    <property type="entry name" value="HATPase_c_3"/>
    <property type="match status" value="1"/>
</dbReference>
<dbReference type="OrthoDB" id="429932at2759"/>
<dbReference type="InterPro" id="IPR042120">
    <property type="entry name" value="MutL_C_dimsub"/>
</dbReference>
<protein>
    <submittedName>
        <fullName evidence="4">DNA mismatch repair</fullName>
    </submittedName>
</protein>
<evidence type="ECO:0000313" key="5">
    <source>
        <dbReference type="Proteomes" id="UP000002258"/>
    </source>
</evidence>
<evidence type="ECO:0000259" key="3">
    <source>
        <dbReference type="SMART" id="SM00853"/>
    </source>
</evidence>